<organism evidence="3 4">
    <name type="scientific">Pocillopora damicornis</name>
    <name type="common">Cauliflower coral</name>
    <name type="synonym">Millepora damicornis</name>
    <dbReference type="NCBI Taxonomy" id="46731"/>
    <lineage>
        <taxon>Eukaryota</taxon>
        <taxon>Metazoa</taxon>
        <taxon>Cnidaria</taxon>
        <taxon>Anthozoa</taxon>
        <taxon>Hexacorallia</taxon>
        <taxon>Scleractinia</taxon>
        <taxon>Astrocoeniina</taxon>
        <taxon>Pocilloporidae</taxon>
        <taxon>Pocillopora</taxon>
    </lineage>
</organism>
<dbReference type="EMBL" id="RCHS01003501">
    <property type="protein sequence ID" value="RMX41365.1"/>
    <property type="molecule type" value="Genomic_DNA"/>
</dbReference>
<evidence type="ECO:0000256" key="1">
    <source>
        <dbReference type="SAM" id="MobiDB-lite"/>
    </source>
</evidence>
<sequence length="1390" mass="159552">MASIFHILAFLYLLTSRAFDSRAEGKKDEPEKNLAAEIKSLRNALGALSRQVMLQQLFVEERIRSDGDSGVKQVRLANDGTRNYFSEAHGYAKRLLAIHDHTNNIRTVGLGEFVGVLNGVEFRTRHNDYRLFMPSTKNKEYHATEEIPFPDVPPEVKSKPTVEEEIIEMREWFKAWKDQDYSVRDYRKYFKPVLCYLEGAWSTATKDIDEPFESDRHFIDAQTWFELQEKIRFTSYTGRKDNLENFSFLPTTIMELINETIPVFAQWNYRILCHPLRRDIPTNRFRMVDELYSRVPAQRNYSDHQNFRAARFQLNPKDKDKWSERFNSNPKFTLLDQLMSEIPGKDNYQGNLIDEAFDLPAQTVHPKQTGTLNAAYYHRLFKVMERDAMGQSIRHRGYSDANLYVALTSQSKVAGMNLKICKGPKPNSRCKEVNQKVSYAIPMEIIFLTPLSNWNPFDIEYKGPDKEPYGKTVFENGRNGDRNPKKAYNGTNSRKFYQTPDAFFTGKEVSVDAADTTRESVGVLDRNGRVRICRASGVRVFLPPIKGIGSLRQRYPIMPVHGEGSAVWKELGAMKDLLLQSKTYGYLFREPLGGSGVGSVALPERSLTLQMEDATRTPPGAHTHEVTLTPQEVKDAKTKGKHITKLTTQGAGHQHTIRVAWKNDIWVIRKCDEYDKKKYKCFDQHGMYLKMNPPFRVILVVLACASRTCYADVLNDVADAIGDADMKLAKELKTFRNILGALSRQVMLQQFFTEERIRSDGDSGVKQVRLGHDGTRNYYSETHGFSNRLLAIHEHANNIRTVGLGEFIGVLNGVEFRTRHNDYRLFKASKKSTDYHATEEIPFPEVPPEVKNKATIDEQVVEMREWFKAWKDQDYSVRDYRKYFKPVLCYLEGAWGTATEDIDEPFESDRHFIDATSWFDLQEKVRFTSYTGRKDNLENFSFLPTTIIDIINGTIPVFAQWNYRILCHPLSRDIPLNRFRMVDELHSRLPAERKYEQQINTRAARFQLNPKDSDKWSDGFNNNPRFTLLDKLMGEIPGKDNYVGNLTDEAFNLAAQSMNPKKPGKLNAAYYHRLFKVLERDAMGQSIRHRGYSDANLYVAMTSQPKVAGMKLKTCKGPKRKPRCTTVSQKYTYAIPLEIIYMTPLNRWNPFNLEYKGSEREAYGKTVFQGGRSGGITPEKAYNGTNSKKYYQTPSAFFTGQEISTDSADTARNSVGVLERDGKTVRICRASGTRIFFPDIKGVGVLRQRYPIMPIHGEGSAVWKELEATKDLLMKSQSYGYLYREPFAGSGVLPTAPTDRPLTLRMADATKTPPGPHQHEITLEAQEVKDAKTGRKSFRKLTTTGAGHQHSILVSWRNNNWEIRRCDSFDNEQYKCRDQHGKYLSEDKSA</sequence>
<name>A0A3M6TIY7_POCDA</name>
<keyword evidence="4" id="KW-1185">Reference proteome</keyword>
<evidence type="ECO:0000313" key="4">
    <source>
        <dbReference type="Proteomes" id="UP000275408"/>
    </source>
</evidence>
<dbReference type="STRING" id="46731.A0A3M6TIY7"/>
<feature type="chain" id="PRO_5017951514" evidence="2">
    <location>
        <begin position="19"/>
        <end position="1390"/>
    </location>
</feature>
<feature type="signal peptide" evidence="2">
    <location>
        <begin position="1"/>
        <end position="18"/>
    </location>
</feature>
<dbReference type="Proteomes" id="UP000275408">
    <property type="component" value="Unassembled WGS sequence"/>
</dbReference>
<comment type="caution">
    <text evidence="3">The sequence shown here is derived from an EMBL/GenBank/DDBJ whole genome shotgun (WGS) entry which is preliminary data.</text>
</comment>
<evidence type="ECO:0000313" key="3">
    <source>
        <dbReference type="EMBL" id="RMX41365.1"/>
    </source>
</evidence>
<gene>
    <name evidence="3" type="ORF">pdam_00012790</name>
</gene>
<accession>A0A3M6TIY7</accession>
<feature type="region of interest" description="Disordered" evidence="1">
    <location>
        <begin position="470"/>
        <end position="491"/>
    </location>
</feature>
<protein>
    <submittedName>
        <fullName evidence="3">Uncharacterized protein</fullName>
    </submittedName>
</protein>
<evidence type="ECO:0000256" key="2">
    <source>
        <dbReference type="SAM" id="SignalP"/>
    </source>
</evidence>
<reference evidence="3 4" key="1">
    <citation type="journal article" date="2018" name="Sci. Rep.">
        <title>Comparative analysis of the Pocillopora damicornis genome highlights role of immune system in coral evolution.</title>
        <authorList>
            <person name="Cunning R."/>
            <person name="Bay R.A."/>
            <person name="Gillette P."/>
            <person name="Baker A.C."/>
            <person name="Traylor-Knowles N."/>
        </authorList>
    </citation>
    <scope>NUCLEOTIDE SEQUENCE [LARGE SCALE GENOMIC DNA]</scope>
    <source>
        <strain evidence="3">RSMAS</strain>
        <tissue evidence="3">Whole animal</tissue>
    </source>
</reference>
<proteinExistence type="predicted"/>
<keyword evidence="2" id="KW-0732">Signal</keyword>
<dbReference type="OrthoDB" id="6059742at2759"/>